<dbReference type="InterPro" id="IPR011990">
    <property type="entry name" value="TPR-like_helical_dom_sf"/>
</dbReference>
<feature type="signal peptide" evidence="1">
    <location>
        <begin position="1"/>
        <end position="21"/>
    </location>
</feature>
<evidence type="ECO:0000256" key="1">
    <source>
        <dbReference type="SAM" id="SignalP"/>
    </source>
</evidence>
<dbReference type="PROSITE" id="PS51257">
    <property type="entry name" value="PROKAR_LIPOPROTEIN"/>
    <property type="match status" value="1"/>
</dbReference>
<dbReference type="RefSeq" id="WP_349093990.1">
    <property type="nucleotide sequence ID" value="NZ_JBBMFL010000005.1"/>
</dbReference>
<reference evidence="2 3" key="1">
    <citation type="submission" date="2024-03" db="EMBL/GenBank/DDBJ databases">
        <title>Human intestinal bacterial collection.</title>
        <authorList>
            <person name="Pauvert C."/>
            <person name="Hitch T.C.A."/>
            <person name="Clavel T."/>
        </authorList>
    </citation>
    <scope>NUCLEOTIDE SEQUENCE [LARGE SCALE GENOMIC DNA]</scope>
    <source>
        <strain evidence="2 3">CLA-KB-H122</strain>
    </source>
</reference>
<keyword evidence="2" id="KW-0449">Lipoprotein</keyword>
<name>A0ABV1GW74_9BACT</name>
<organism evidence="2 3">
    <name type="scientific">Alistipes intestinihominis</name>
    <dbReference type="NCBI Taxonomy" id="3133172"/>
    <lineage>
        <taxon>Bacteria</taxon>
        <taxon>Pseudomonadati</taxon>
        <taxon>Bacteroidota</taxon>
        <taxon>Bacteroidia</taxon>
        <taxon>Bacteroidales</taxon>
        <taxon>Rikenellaceae</taxon>
        <taxon>Alistipes</taxon>
    </lineage>
</organism>
<evidence type="ECO:0000313" key="3">
    <source>
        <dbReference type="Proteomes" id="UP001460202"/>
    </source>
</evidence>
<dbReference type="EMBL" id="JBBMFL010000005">
    <property type="protein sequence ID" value="MEQ2544451.1"/>
    <property type="molecule type" value="Genomic_DNA"/>
</dbReference>
<comment type="caution">
    <text evidence="2">The sequence shown here is derived from an EMBL/GenBank/DDBJ whole genome shotgun (WGS) entry which is preliminary data.</text>
</comment>
<feature type="chain" id="PRO_5047300719" evidence="1">
    <location>
        <begin position="22"/>
        <end position="501"/>
    </location>
</feature>
<dbReference type="Pfam" id="PF12771">
    <property type="entry name" value="SusD-like_2"/>
    <property type="match status" value="1"/>
</dbReference>
<protein>
    <submittedName>
        <fullName evidence="2">SusD/RagB family nutrient-binding outer membrane lipoprotein</fullName>
    </submittedName>
</protein>
<keyword evidence="3" id="KW-1185">Reference proteome</keyword>
<accession>A0ABV1GW74</accession>
<dbReference type="Proteomes" id="UP001460202">
    <property type="component" value="Unassembled WGS sequence"/>
</dbReference>
<keyword evidence="1" id="KW-0732">Signal</keyword>
<gene>
    <name evidence="2" type="ORF">WMO46_05765</name>
</gene>
<evidence type="ECO:0000313" key="2">
    <source>
        <dbReference type="EMBL" id="MEQ2544451.1"/>
    </source>
</evidence>
<proteinExistence type="predicted"/>
<dbReference type="Gene3D" id="1.25.40.390">
    <property type="match status" value="1"/>
</dbReference>
<dbReference type="InterPro" id="IPR041662">
    <property type="entry name" value="SusD-like_2"/>
</dbReference>
<dbReference type="SUPFAM" id="SSF48452">
    <property type="entry name" value="TPR-like"/>
    <property type="match status" value="1"/>
</dbReference>
<sequence>MNRYKFIFFFALLLGSLSSCDNFEEINTDPTSIPYGKAKPLSLLQDIVHGGNWTILYRSVRVNSELMQYSVYVESGEQISNFIIKPDDSKDTWAGLAPRAAACQRMYELAETAQDDNCKAIALTLKAYFVTQLTDIFGDIPYSEAFQAGTEINNVTPRYDTQKEIYTSLLAELETANSLYDKSRTLDSPQKDILYGGDITKWQKFTNSLRLRLLMRVTRQAEMNAPAEMRKMLADPATYPVFTNNEDGAILYFTGEIPNINGFGPAGKLKVKLLANKRMCSTLVDLLNISSDPRTEKFVGGVSIPSNSKYLGQFRGIPSGYDYDKVDVWVGEGASQYATTLESNTQPSTYMSYAELNFILAEAAFRGFIEGDARTYYERGVTASVQEWCGSGQKTDNLLANTPTKYNPDRGLEMIMEQKYIASFLVGYEAWNDYRRTGLPDLPIGPAAQNKDAQGVAHMPTRLIYPIISQSTNYEHYHEAVERMGGKDDMLTKVWWAQGSY</sequence>